<comment type="subcellular location">
    <subcellularLocation>
        <location evidence="1 11">Endoplasmic reticulum membrane</location>
        <topology evidence="1 11">Multi-pass membrane protein</topology>
    </subcellularLocation>
</comment>
<dbReference type="GO" id="GO:0005789">
    <property type="term" value="C:endoplasmic reticulum membrane"/>
    <property type="evidence" value="ECO:0007669"/>
    <property type="project" value="UniProtKB-SubCell"/>
</dbReference>
<evidence type="ECO:0000256" key="4">
    <source>
        <dbReference type="ARBA" id="ARBA00022692"/>
    </source>
</evidence>
<feature type="region of interest" description="Disordered" evidence="13">
    <location>
        <begin position="74"/>
        <end position="94"/>
    </location>
</feature>
<sequence length="235" mass="26201">MIQLLFTVLGAEVGVVLVLLFRTPLRKLAILGLDRLKRGRGPVMVKTVAATVAVVLSSSLYSMLKIRSRSAELGSLTPPTRSSSPATSSKPPSWTDKPNIKSIFSINLLKVQNNMGYSLFLALIIDRLHHYIRELRGLRKNMEAVMKQNRVLEEAKSGSSEEIGSLKEQIEKLKAESETKSEEVKAAQASARALKKQSEGFLLEYDRLLEENQNLREQLQSIDLLLSHSDSKKQS</sequence>
<gene>
    <name evidence="14" type="ORF">CB5_LOCUS22406</name>
</gene>
<dbReference type="EMBL" id="LR862133">
    <property type="protein sequence ID" value="CAD1839195.1"/>
    <property type="molecule type" value="Genomic_DNA"/>
</dbReference>
<reference evidence="14" key="1">
    <citation type="submission" date="2020-07" db="EMBL/GenBank/DDBJ databases">
        <authorList>
            <person name="Lin J."/>
        </authorList>
    </citation>
    <scope>NUCLEOTIDE SEQUENCE</scope>
</reference>
<evidence type="ECO:0000256" key="8">
    <source>
        <dbReference type="ARBA" id="ARBA00022989"/>
    </source>
</evidence>
<keyword evidence="5" id="KW-0053">Apoptosis</keyword>
<dbReference type="FunFam" id="1.20.5.110:FF:000011">
    <property type="entry name" value="B-cell receptor-associated protein 29"/>
    <property type="match status" value="1"/>
</dbReference>
<evidence type="ECO:0000256" key="5">
    <source>
        <dbReference type="ARBA" id="ARBA00022703"/>
    </source>
</evidence>
<evidence type="ECO:0000256" key="3">
    <source>
        <dbReference type="ARBA" id="ARBA00022448"/>
    </source>
</evidence>
<evidence type="ECO:0000256" key="2">
    <source>
        <dbReference type="ARBA" id="ARBA00007956"/>
    </source>
</evidence>
<dbReference type="PANTHER" id="PTHR12701:SF18">
    <property type="entry name" value="ENDOPLASMIC RETICULUM TRANSMEMBRANE PROTEIN"/>
    <property type="match status" value="1"/>
</dbReference>
<keyword evidence="9 12" id="KW-0175">Coiled coil</keyword>
<dbReference type="AlphaFoldDB" id="A0A6V7Q8M5"/>
<organism evidence="14">
    <name type="scientific">Ananas comosus var. bracteatus</name>
    <name type="common">red pineapple</name>
    <dbReference type="NCBI Taxonomy" id="296719"/>
    <lineage>
        <taxon>Eukaryota</taxon>
        <taxon>Viridiplantae</taxon>
        <taxon>Streptophyta</taxon>
        <taxon>Embryophyta</taxon>
        <taxon>Tracheophyta</taxon>
        <taxon>Spermatophyta</taxon>
        <taxon>Magnoliopsida</taxon>
        <taxon>Liliopsida</taxon>
        <taxon>Poales</taxon>
        <taxon>Bromeliaceae</taxon>
        <taxon>Bromelioideae</taxon>
        <taxon>Ananas</taxon>
    </lineage>
</organism>
<evidence type="ECO:0000313" key="14">
    <source>
        <dbReference type="EMBL" id="CAD1839195.1"/>
    </source>
</evidence>
<evidence type="ECO:0000256" key="13">
    <source>
        <dbReference type="SAM" id="MobiDB-lite"/>
    </source>
</evidence>
<accession>A0A6V7Q8M5</accession>
<dbReference type="GO" id="GO:0006888">
    <property type="term" value="P:endoplasmic reticulum to Golgi vesicle-mediated transport"/>
    <property type="evidence" value="ECO:0007669"/>
    <property type="project" value="UniProtKB-UniRule"/>
</dbReference>
<name>A0A6V7Q8M5_ANACO</name>
<comment type="caution">
    <text evidence="11">Lacks conserved residue(s) required for the propagation of feature annotation.</text>
</comment>
<keyword evidence="3 11" id="KW-0813">Transport</keyword>
<keyword evidence="10 11" id="KW-0472">Membrane</keyword>
<evidence type="ECO:0000256" key="7">
    <source>
        <dbReference type="ARBA" id="ARBA00022927"/>
    </source>
</evidence>
<keyword evidence="11" id="KW-0931">ER-Golgi transport</keyword>
<keyword evidence="7 11" id="KW-0653">Protein transport</keyword>
<keyword evidence="4 11" id="KW-0812">Transmembrane</keyword>
<proteinExistence type="inferred from homology"/>
<dbReference type="GO" id="GO:0006886">
    <property type="term" value="P:intracellular protein transport"/>
    <property type="evidence" value="ECO:0007669"/>
    <property type="project" value="UniProtKB-UniRule"/>
</dbReference>
<dbReference type="PANTHER" id="PTHR12701">
    <property type="entry name" value="BCR-ASSOCIATED PROTEIN, BAP"/>
    <property type="match status" value="1"/>
</dbReference>
<protein>
    <recommendedName>
        <fullName evidence="11">Endoplasmic reticulum transmembrane protein</fullName>
    </recommendedName>
</protein>
<evidence type="ECO:0000256" key="10">
    <source>
        <dbReference type="ARBA" id="ARBA00023136"/>
    </source>
</evidence>
<evidence type="ECO:0000256" key="6">
    <source>
        <dbReference type="ARBA" id="ARBA00022824"/>
    </source>
</evidence>
<evidence type="ECO:0000256" key="11">
    <source>
        <dbReference type="RuleBase" id="RU367026"/>
    </source>
</evidence>
<dbReference type="GO" id="GO:0070973">
    <property type="term" value="P:protein localization to endoplasmic reticulum exit site"/>
    <property type="evidence" value="ECO:0007669"/>
    <property type="project" value="UniProtKB-UniRule"/>
</dbReference>
<feature type="compositionally biased region" description="Low complexity" evidence="13">
    <location>
        <begin position="75"/>
        <end position="94"/>
    </location>
</feature>
<feature type="transmembrane region" description="Helical" evidence="11">
    <location>
        <begin position="6"/>
        <end position="22"/>
    </location>
</feature>
<evidence type="ECO:0000256" key="12">
    <source>
        <dbReference type="SAM" id="Coils"/>
    </source>
</evidence>
<feature type="coiled-coil region" evidence="12">
    <location>
        <begin position="128"/>
        <end position="225"/>
    </location>
</feature>
<dbReference type="Gene3D" id="1.20.5.110">
    <property type="match status" value="1"/>
</dbReference>
<evidence type="ECO:0000256" key="9">
    <source>
        <dbReference type="ARBA" id="ARBA00023054"/>
    </source>
</evidence>
<keyword evidence="8 11" id="KW-1133">Transmembrane helix</keyword>
<dbReference type="InterPro" id="IPR008417">
    <property type="entry name" value="BAP29/BAP31"/>
</dbReference>
<comment type="function">
    <text evidence="11">May play a role in anterograde transport of membrane proteins from the endoplasmic reticulum to the Golgi.</text>
</comment>
<keyword evidence="6 11" id="KW-0256">Endoplasmic reticulum</keyword>
<evidence type="ECO:0000256" key="1">
    <source>
        <dbReference type="ARBA" id="ARBA00004477"/>
    </source>
</evidence>
<comment type="similarity">
    <text evidence="2 11">Belongs to the BCAP29/BCAP31 family.</text>
</comment>
<feature type="transmembrane region" description="Helical" evidence="11">
    <location>
        <begin position="43"/>
        <end position="64"/>
    </location>
</feature>